<organism evidence="2 3">
    <name type="scientific">Trichonephila clavipes</name>
    <name type="common">Golden silk orbweaver</name>
    <name type="synonym">Nephila clavipes</name>
    <dbReference type="NCBI Taxonomy" id="2585209"/>
    <lineage>
        <taxon>Eukaryota</taxon>
        <taxon>Metazoa</taxon>
        <taxon>Ecdysozoa</taxon>
        <taxon>Arthropoda</taxon>
        <taxon>Chelicerata</taxon>
        <taxon>Arachnida</taxon>
        <taxon>Araneae</taxon>
        <taxon>Araneomorphae</taxon>
        <taxon>Entelegynae</taxon>
        <taxon>Araneoidea</taxon>
        <taxon>Nephilidae</taxon>
        <taxon>Trichonephila</taxon>
    </lineage>
</organism>
<evidence type="ECO:0000313" key="2">
    <source>
        <dbReference type="EMBL" id="GFX89529.1"/>
    </source>
</evidence>
<protein>
    <submittedName>
        <fullName evidence="2">Uncharacterized protein</fullName>
    </submittedName>
</protein>
<keyword evidence="3" id="KW-1185">Reference proteome</keyword>
<dbReference type="AlphaFoldDB" id="A0A8X6RCC0"/>
<dbReference type="EMBL" id="BMAU01021072">
    <property type="protein sequence ID" value="GFX89529.1"/>
    <property type="molecule type" value="Genomic_DNA"/>
</dbReference>
<evidence type="ECO:0000256" key="1">
    <source>
        <dbReference type="SAM" id="MobiDB-lite"/>
    </source>
</evidence>
<dbReference type="Proteomes" id="UP000887159">
    <property type="component" value="Unassembled WGS sequence"/>
</dbReference>
<proteinExistence type="predicted"/>
<sequence length="202" mass="22015">MRRPVRRQMGSRGYLSCTLWHTLRCRREAGLNPLCQSAGDASLRCPRRDIAESAVAGFYEKTGTLPPLSDSVGGSTSGQSCLCTSGSNAAVPRFEIMPEMKIRKTDPGNKNISYFETRKIRVPQITPTYAQATKPSTTQTDPNITTIICPPLQYRKRVTSANPMPSTSSTMPTVSTSSSTQAQFLPSAPSIKPTIQIKSQLT</sequence>
<feature type="region of interest" description="Disordered" evidence="1">
    <location>
        <begin position="159"/>
        <end position="202"/>
    </location>
</feature>
<reference evidence="2" key="1">
    <citation type="submission" date="2020-08" db="EMBL/GenBank/DDBJ databases">
        <title>Multicomponent nature underlies the extraordinary mechanical properties of spider dragline silk.</title>
        <authorList>
            <person name="Kono N."/>
            <person name="Nakamura H."/>
            <person name="Mori M."/>
            <person name="Yoshida Y."/>
            <person name="Ohtoshi R."/>
            <person name="Malay A.D."/>
            <person name="Moran D.A.P."/>
            <person name="Tomita M."/>
            <person name="Numata K."/>
            <person name="Arakawa K."/>
        </authorList>
    </citation>
    <scope>NUCLEOTIDE SEQUENCE</scope>
</reference>
<evidence type="ECO:0000313" key="3">
    <source>
        <dbReference type="Proteomes" id="UP000887159"/>
    </source>
</evidence>
<feature type="compositionally biased region" description="Low complexity" evidence="1">
    <location>
        <begin position="159"/>
        <end position="180"/>
    </location>
</feature>
<accession>A0A8X6RCC0</accession>
<gene>
    <name evidence="2" type="ORF">TNCV_483641</name>
</gene>
<comment type="caution">
    <text evidence="2">The sequence shown here is derived from an EMBL/GenBank/DDBJ whole genome shotgun (WGS) entry which is preliminary data.</text>
</comment>
<name>A0A8X6RCC0_TRICX</name>